<keyword evidence="1" id="KW-0808">Transferase</keyword>
<dbReference type="PROSITE" id="PS51186">
    <property type="entry name" value="GNAT"/>
    <property type="match status" value="1"/>
</dbReference>
<protein>
    <submittedName>
        <fullName evidence="4">Acetyltransferase</fullName>
    </submittedName>
</protein>
<keyword evidence="2" id="KW-0012">Acyltransferase</keyword>
<dbReference type="CDD" id="cd04301">
    <property type="entry name" value="NAT_SF"/>
    <property type="match status" value="1"/>
</dbReference>
<dbReference type="EMBL" id="BMBA01000004">
    <property type="protein sequence ID" value="GFZ33048.1"/>
    <property type="molecule type" value="Genomic_DNA"/>
</dbReference>
<evidence type="ECO:0000256" key="2">
    <source>
        <dbReference type="ARBA" id="ARBA00023315"/>
    </source>
</evidence>
<evidence type="ECO:0000259" key="3">
    <source>
        <dbReference type="PROSITE" id="PS51186"/>
    </source>
</evidence>
<dbReference type="PANTHER" id="PTHR43420:SF31">
    <property type="entry name" value="ACETYLTRANSFERASE"/>
    <property type="match status" value="1"/>
</dbReference>
<dbReference type="SUPFAM" id="SSF55729">
    <property type="entry name" value="Acyl-CoA N-acyltransferases (Nat)"/>
    <property type="match status" value="1"/>
</dbReference>
<dbReference type="Gene3D" id="3.40.630.30">
    <property type="match status" value="1"/>
</dbReference>
<dbReference type="InterPro" id="IPR000182">
    <property type="entry name" value="GNAT_dom"/>
</dbReference>
<reference evidence="4 5" key="1">
    <citation type="journal article" date="2021" name="Int. J. Syst. Evol. Microbiol.">
        <title>Clostridium zeae sp. nov., isolated from corn silage.</title>
        <authorList>
            <person name="Kobayashi H."/>
            <person name="Tanizawa Y."/>
            <person name="Yagura M."/>
            <person name="Sakamoto M."/>
            <person name="Ohkuma M."/>
            <person name="Tohno M."/>
        </authorList>
    </citation>
    <scope>NUCLEOTIDE SEQUENCE [LARGE SCALE GENOMIC DNA]</scope>
    <source>
        <strain evidence="4 5">CSC2</strain>
    </source>
</reference>
<organism evidence="4 5">
    <name type="scientific">Clostridium zeae</name>
    <dbReference type="NCBI Taxonomy" id="2759022"/>
    <lineage>
        <taxon>Bacteria</taxon>
        <taxon>Bacillati</taxon>
        <taxon>Bacillota</taxon>
        <taxon>Clostridia</taxon>
        <taxon>Eubacteriales</taxon>
        <taxon>Clostridiaceae</taxon>
        <taxon>Clostridium</taxon>
    </lineage>
</organism>
<evidence type="ECO:0000256" key="1">
    <source>
        <dbReference type="ARBA" id="ARBA00022679"/>
    </source>
</evidence>
<accession>A0ABQ1EET6</accession>
<dbReference type="Proteomes" id="UP000663802">
    <property type="component" value="Unassembled WGS sequence"/>
</dbReference>
<dbReference type="RefSeq" id="WP_206871293.1">
    <property type="nucleotide sequence ID" value="NZ_BMBA01000004.1"/>
</dbReference>
<feature type="domain" description="N-acetyltransferase" evidence="3">
    <location>
        <begin position="6"/>
        <end position="159"/>
    </location>
</feature>
<dbReference type="PANTHER" id="PTHR43420">
    <property type="entry name" value="ACETYLTRANSFERASE"/>
    <property type="match status" value="1"/>
</dbReference>
<name>A0ABQ1EET6_9CLOT</name>
<sequence>MKYTFIKAYKDNDKMRKSLNELTEKTFGFNFENWYSNGFWGDKFIPHSLVDGDKVIANVSVNLMDFDLDGIEKHYIQIGTVMTDKDYRGQGLSRYLIQMIIDEYKENSDGIYLFGNDSVINFYPKFGFTSSKQYQYSKDVYSINNIKKIQQVNMSDEIKWKDFFNTVRNSVNNDRFTMDNPGLIAFWTRWSSSVYFLAEQEAYIIADVKGDNLLINQIIANHKVNLETVISSFGSGIKKVTLGFTPYNIIGYTINEYHEDDCTLFIFGKDLDIIESKKLMFPTLSHA</sequence>
<evidence type="ECO:0000313" key="4">
    <source>
        <dbReference type="EMBL" id="GFZ33048.1"/>
    </source>
</evidence>
<dbReference type="InterPro" id="IPR050680">
    <property type="entry name" value="YpeA/RimI_acetyltransf"/>
</dbReference>
<proteinExistence type="predicted"/>
<keyword evidence="5" id="KW-1185">Reference proteome</keyword>
<comment type="caution">
    <text evidence="4">The sequence shown here is derived from an EMBL/GenBank/DDBJ whole genome shotgun (WGS) entry which is preliminary data.</text>
</comment>
<dbReference type="InterPro" id="IPR016181">
    <property type="entry name" value="Acyl_CoA_acyltransferase"/>
</dbReference>
<evidence type="ECO:0000313" key="5">
    <source>
        <dbReference type="Proteomes" id="UP000663802"/>
    </source>
</evidence>
<gene>
    <name evidence="4" type="ORF">CSC2_35740</name>
</gene>
<dbReference type="Pfam" id="PF00583">
    <property type="entry name" value="Acetyltransf_1"/>
    <property type="match status" value="1"/>
</dbReference>